<protein>
    <submittedName>
        <fullName evidence="1">Uncharacterized protein</fullName>
    </submittedName>
</protein>
<comment type="caution">
    <text evidence="1">The sequence shown here is derived from an EMBL/GenBank/DDBJ whole genome shotgun (WGS) entry which is preliminary data.</text>
</comment>
<organism evidence="1 2">
    <name type="scientific">Salinisphaera japonica YTM-1</name>
    <dbReference type="NCBI Taxonomy" id="1209778"/>
    <lineage>
        <taxon>Bacteria</taxon>
        <taxon>Pseudomonadati</taxon>
        <taxon>Pseudomonadota</taxon>
        <taxon>Gammaproteobacteria</taxon>
        <taxon>Salinisphaerales</taxon>
        <taxon>Salinisphaeraceae</taxon>
        <taxon>Salinisphaera</taxon>
    </lineage>
</organism>
<evidence type="ECO:0000313" key="2">
    <source>
        <dbReference type="Proteomes" id="UP000285310"/>
    </source>
</evidence>
<reference evidence="1 2" key="1">
    <citation type="submission" date="2013-10" db="EMBL/GenBank/DDBJ databases">
        <title>Salinisphaera japonica YTM-1 Genome Sequencing.</title>
        <authorList>
            <person name="Lai Q."/>
            <person name="Li C."/>
            <person name="Shao Z."/>
        </authorList>
    </citation>
    <scope>NUCLEOTIDE SEQUENCE [LARGE SCALE GENOMIC DNA]</scope>
    <source>
        <strain evidence="1 2">YTM-1</strain>
    </source>
</reference>
<evidence type="ECO:0000313" key="1">
    <source>
        <dbReference type="EMBL" id="ROO29412.1"/>
    </source>
</evidence>
<keyword evidence="2" id="KW-1185">Reference proteome</keyword>
<dbReference type="InParanoid" id="A0A423PV53"/>
<dbReference type="AlphaFoldDB" id="A0A423PV53"/>
<accession>A0A423PV53</accession>
<proteinExistence type="predicted"/>
<name>A0A423PV53_9GAMM</name>
<dbReference type="EMBL" id="AYKG01000015">
    <property type="protein sequence ID" value="ROO29412.1"/>
    <property type="molecule type" value="Genomic_DNA"/>
</dbReference>
<dbReference type="Proteomes" id="UP000285310">
    <property type="component" value="Unassembled WGS sequence"/>
</dbReference>
<sequence length="177" mass="19613">MAFIAALTAVGCAHRPSTGSSAPDRVASPRVSPVVGLLEYSDMLDRANPEVRQKAVHQMRRGVRAHPTAANYARLSIALGMPRQRLYTPDEAARYARKALATTPNDWDRISRRFLIDQARHMDRISSKAARHNNVTPAPARDRARIADLEQELAAARAKISALSNIERQIERDRGGQ</sequence>
<gene>
    <name evidence="1" type="ORF">SAJA_06360</name>
</gene>